<dbReference type="SUPFAM" id="SSF52091">
    <property type="entry name" value="SpoIIaa-like"/>
    <property type="match status" value="1"/>
</dbReference>
<dbReference type="Pfam" id="PF13466">
    <property type="entry name" value="STAS_2"/>
    <property type="match status" value="1"/>
</dbReference>
<feature type="transmembrane region" description="Helical" evidence="1">
    <location>
        <begin position="304"/>
        <end position="324"/>
    </location>
</feature>
<proteinExistence type="predicted"/>
<feature type="transmembrane region" description="Helical" evidence="1">
    <location>
        <begin position="162"/>
        <end position="181"/>
    </location>
</feature>
<gene>
    <name evidence="3" type="ordered locus">FSU_2764</name>
</gene>
<keyword evidence="1" id="KW-0472">Membrane</keyword>
<evidence type="ECO:0000313" key="4">
    <source>
        <dbReference type="Proteomes" id="UP000000517"/>
    </source>
</evidence>
<feature type="transmembrane region" description="Helical" evidence="1">
    <location>
        <begin position="345"/>
        <end position="363"/>
    </location>
</feature>
<dbReference type="eggNOG" id="COG0767">
    <property type="taxonomic scope" value="Bacteria"/>
</dbReference>
<feature type="domain" description="MlaB-like STAS" evidence="2">
    <location>
        <begin position="16"/>
        <end position="88"/>
    </location>
</feature>
<dbReference type="InterPro" id="IPR036513">
    <property type="entry name" value="STAS_dom_sf"/>
</dbReference>
<reference evidence="4" key="1">
    <citation type="submission" date="2010-08" db="EMBL/GenBank/DDBJ databases">
        <title>Complete sequence of Fibrobacter succinogenes subsp. succinogenes S85.</title>
        <authorList>
            <person name="Durkin A.S."/>
            <person name="Nelson K.E."/>
            <person name="Morrison M."/>
            <person name="Forsberg C.W."/>
            <person name="Wilson D.B."/>
            <person name="Russell J.B."/>
            <person name="Cann I.K.O."/>
            <person name="Mackie R.I."/>
            <person name="White B.A."/>
        </authorList>
    </citation>
    <scope>NUCLEOTIDE SEQUENCE [LARGE SCALE GENOMIC DNA]</scope>
    <source>
        <strain evidence="4">ATCC 19169 / S85</strain>
    </source>
</reference>
<dbReference type="STRING" id="59374.FSU_2764"/>
<name>D9S6F2_FIBSS</name>
<dbReference type="Pfam" id="PF02405">
    <property type="entry name" value="MlaE"/>
    <property type="match status" value="1"/>
</dbReference>
<dbReference type="EMBL" id="CP002158">
    <property type="protein sequence ID" value="ADL27265.1"/>
    <property type="molecule type" value="Genomic_DNA"/>
</dbReference>
<feature type="transmembrane region" description="Helical" evidence="1">
    <location>
        <begin position="264"/>
        <end position="284"/>
    </location>
</feature>
<accession>D9S6F2</accession>
<protein>
    <submittedName>
        <fullName evidence="3">Putative ABC transporter, permease protein</fullName>
    </submittedName>
</protein>
<dbReference type="GO" id="GO:0005548">
    <property type="term" value="F:phospholipid transporter activity"/>
    <property type="evidence" value="ECO:0007669"/>
    <property type="project" value="TreeGrafter"/>
</dbReference>
<feature type="transmembrane region" description="Helical" evidence="1">
    <location>
        <begin position="122"/>
        <end position="141"/>
    </location>
</feature>
<evidence type="ECO:0000256" key="1">
    <source>
        <dbReference type="SAM" id="Phobius"/>
    </source>
</evidence>
<dbReference type="GO" id="GO:0043190">
    <property type="term" value="C:ATP-binding cassette (ABC) transporter complex"/>
    <property type="evidence" value="ECO:0007669"/>
    <property type="project" value="InterPro"/>
</dbReference>
<evidence type="ECO:0000313" key="3">
    <source>
        <dbReference type="EMBL" id="ADL27265.1"/>
    </source>
</evidence>
<dbReference type="KEGG" id="fsc:FSU_2764"/>
<dbReference type="Proteomes" id="UP000000517">
    <property type="component" value="Chromosome"/>
</dbReference>
<dbReference type="AlphaFoldDB" id="D9S6F2"/>
<organism evidence="3 4">
    <name type="scientific">Fibrobacter succinogenes (strain ATCC 19169 / S85)</name>
    <dbReference type="NCBI Taxonomy" id="59374"/>
    <lineage>
        <taxon>Bacteria</taxon>
        <taxon>Pseudomonadati</taxon>
        <taxon>Fibrobacterota</taxon>
        <taxon>Fibrobacteria</taxon>
        <taxon>Fibrobacterales</taxon>
        <taxon>Fibrobacteraceae</taxon>
        <taxon>Fibrobacter</taxon>
    </lineage>
</organism>
<evidence type="ECO:0000259" key="2">
    <source>
        <dbReference type="Pfam" id="PF13466"/>
    </source>
</evidence>
<dbReference type="PANTHER" id="PTHR30188">
    <property type="entry name" value="ABC TRANSPORTER PERMEASE PROTEIN-RELATED"/>
    <property type="match status" value="1"/>
</dbReference>
<dbReference type="HOGENOM" id="CLU_045686_0_2_0"/>
<dbReference type="InterPro" id="IPR058548">
    <property type="entry name" value="MlaB-like_STAS"/>
</dbReference>
<keyword evidence="1" id="KW-1133">Transmembrane helix</keyword>
<keyword evidence="1" id="KW-0812">Transmembrane</keyword>
<sequence length="364" mass="39097">MFQNFLNCRPMEMTSIVLPSALTAANSKKLLSSCKSALTKGELHLDGSSLASMDYSADAFFALLAELSEKTGNKLVLEHFPPEIKQHLQNLRKMVPPEKPQRETNNILEMMGGAGFSLLKEVFEVLVLLFTAIYWTIVGPFDKGKIHFGGITKQMFKSGSEAMGICFLFVGLICLTMALQSSVMLNAVGGGSYLASGLGFLIFAEIGPLLTTIILAGRSGSAMAAEIANMSVCEEVKALKSMAIPPVQYLVVPRFIALSITTPILSFSASIVGSFAGFLIAYFFCDISFSNYMMGLRDGIDPMTFLKSTIKALVFGWIVTLIACNKGLNAHGGAEAVGKATTSSVVAAICTIVISDTLFAFIFY</sequence>
<feature type="transmembrane region" description="Helical" evidence="1">
    <location>
        <begin position="193"/>
        <end position="216"/>
    </location>
</feature>
<dbReference type="InterPro" id="IPR030802">
    <property type="entry name" value="Permease_MalE"/>
</dbReference>
<dbReference type="PANTHER" id="PTHR30188:SF3">
    <property type="entry name" value="ABC TRANSPORTER PERMEASE"/>
    <property type="match status" value="1"/>
</dbReference>